<dbReference type="Gene3D" id="3.50.30.50">
    <property type="entry name" value="Putative cyclase"/>
    <property type="match status" value="1"/>
</dbReference>
<dbReference type="EMBL" id="JANCYU010000034">
    <property type="protein sequence ID" value="KAK4525867.1"/>
    <property type="molecule type" value="Genomic_DNA"/>
</dbReference>
<evidence type="ECO:0000313" key="3">
    <source>
        <dbReference type="Proteomes" id="UP001300502"/>
    </source>
</evidence>
<dbReference type="AlphaFoldDB" id="A0AAV9IEK7"/>
<evidence type="ECO:0000313" key="2">
    <source>
        <dbReference type="EMBL" id="KAK4525867.1"/>
    </source>
</evidence>
<dbReference type="InterPro" id="IPR037175">
    <property type="entry name" value="KFase_sf"/>
</dbReference>
<sequence length="282" mass="31433">MNFHSKLLLGNRSFLVKYSQPVDISISVRGHVGEFTVEAFGLGQPKATEVCQAYGGIGVNCTSIEFNPHANGTHTECVGHVAEQKRFYVEDCFPGIIQGACLLISVEPVQVGENSNQSESIVYSALEKGDRIISGKLLREAIEKTLESKGFSEQDCPRILIVRTLPNDFEKYPTANHSVNWPYFTCDAIQVLDQFQIQHLLVDTPSLDRHPDGGKVESHKHFWAVASDSFQSARKNRSLTELCCIPDPLRDDIYFIILSLSSFAFLDAVPSRPILFPLEESQ</sequence>
<comment type="similarity">
    <text evidence="1">Belongs to the Cyclase 1 superfamily.</text>
</comment>
<comment type="caution">
    <text evidence="2">The sequence shown here is derived from an EMBL/GenBank/DDBJ whole genome shotgun (WGS) entry which is preliminary data.</text>
</comment>
<name>A0AAV9IEK7_9RHOD</name>
<proteinExistence type="inferred from homology"/>
<dbReference type="SUPFAM" id="SSF102198">
    <property type="entry name" value="Putative cyclase"/>
    <property type="match status" value="1"/>
</dbReference>
<keyword evidence="3" id="KW-1185">Reference proteome</keyword>
<dbReference type="InterPro" id="IPR007325">
    <property type="entry name" value="KFase/CYL"/>
</dbReference>
<dbReference type="GO" id="GO:0004061">
    <property type="term" value="F:arylformamidase activity"/>
    <property type="evidence" value="ECO:0007669"/>
    <property type="project" value="InterPro"/>
</dbReference>
<accession>A0AAV9IEK7</accession>
<evidence type="ECO:0000256" key="1">
    <source>
        <dbReference type="ARBA" id="ARBA00007865"/>
    </source>
</evidence>
<protein>
    <submittedName>
        <fullName evidence="2">Uncharacterized protein</fullName>
    </submittedName>
</protein>
<reference evidence="2 3" key="1">
    <citation type="submission" date="2022-07" db="EMBL/GenBank/DDBJ databases">
        <title>Genome-wide signatures of adaptation to extreme environments.</title>
        <authorList>
            <person name="Cho C.H."/>
            <person name="Yoon H.S."/>
        </authorList>
    </citation>
    <scope>NUCLEOTIDE SEQUENCE [LARGE SCALE GENOMIC DNA]</scope>
    <source>
        <strain evidence="2 3">108.79 E11</strain>
    </source>
</reference>
<dbReference type="Pfam" id="PF04199">
    <property type="entry name" value="Cyclase"/>
    <property type="match status" value="1"/>
</dbReference>
<gene>
    <name evidence="2" type="ORF">GAYE_SCF17G3776</name>
</gene>
<organism evidence="2 3">
    <name type="scientific">Galdieria yellowstonensis</name>
    <dbReference type="NCBI Taxonomy" id="3028027"/>
    <lineage>
        <taxon>Eukaryota</taxon>
        <taxon>Rhodophyta</taxon>
        <taxon>Bangiophyceae</taxon>
        <taxon>Galdieriales</taxon>
        <taxon>Galdieriaceae</taxon>
        <taxon>Galdieria</taxon>
    </lineage>
</organism>
<dbReference type="Proteomes" id="UP001300502">
    <property type="component" value="Unassembled WGS sequence"/>
</dbReference>
<dbReference type="GO" id="GO:0019441">
    <property type="term" value="P:L-tryptophan catabolic process to kynurenine"/>
    <property type="evidence" value="ECO:0007669"/>
    <property type="project" value="InterPro"/>
</dbReference>